<dbReference type="EMBL" id="JAULSX010000001">
    <property type="protein sequence ID" value="KAK3499761.1"/>
    <property type="molecule type" value="Genomic_DNA"/>
</dbReference>
<gene>
    <name evidence="2" type="ORF">B0T23DRAFT_401291</name>
</gene>
<dbReference type="Proteomes" id="UP001285908">
    <property type="component" value="Unassembled WGS sequence"/>
</dbReference>
<accession>A0AAJ0IGJ7</accession>
<evidence type="ECO:0000313" key="2">
    <source>
        <dbReference type="EMBL" id="KAK3499761.1"/>
    </source>
</evidence>
<evidence type="ECO:0000256" key="1">
    <source>
        <dbReference type="SAM" id="MobiDB-lite"/>
    </source>
</evidence>
<feature type="region of interest" description="Disordered" evidence="1">
    <location>
        <begin position="1"/>
        <end position="41"/>
    </location>
</feature>
<proteinExistence type="predicted"/>
<protein>
    <submittedName>
        <fullName evidence="2">Uncharacterized protein</fullName>
    </submittedName>
</protein>
<dbReference type="AlphaFoldDB" id="A0AAJ0IGJ7"/>
<keyword evidence="3" id="KW-1185">Reference proteome</keyword>
<dbReference type="RefSeq" id="XP_062697394.1">
    <property type="nucleotide sequence ID" value="XM_062838566.1"/>
</dbReference>
<organism evidence="2 3">
    <name type="scientific">Neurospora hispaniola</name>
    <dbReference type="NCBI Taxonomy" id="588809"/>
    <lineage>
        <taxon>Eukaryota</taxon>
        <taxon>Fungi</taxon>
        <taxon>Dikarya</taxon>
        <taxon>Ascomycota</taxon>
        <taxon>Pezizomycotina</taxon>
        <taxon>Sordariomycetes</taxon>
        <taxon>Sordariomycetidae</taxon>
        <taxon>Sordariales</taxon>
        <taxon>Sordariaceae</taxon>
        <taxon>Neurospora</taxon>
    </lineage>
</organism>
<feature type="region of interest" description="Disordered" evidence="1">
    <location>
        <begin position="85"/>
        <end position="117"/>
    </location>
</feature>
<sequence length="117" mass="12519">MMGFGVKKNGGTLGKRGARTDEGCAMGGQTRAGIGQSDIHMKPHPLRVMGFCKSDRLETPLVHIQGLDVVNARLPYNVFETRERIGNFDPPIDPNHAKEVGNNEPDAVGAGNAIKPA</sequence>
<evidence type="ECO:0000313" key="3">
    <source>
        <dbReference type="Proteomes" id="UP001285908"/>
    </source>
</evidence>
<reference evidence="2 3" key="1">
    <citation type="journal article" date="2023" name="Mol. Phylogenet. Evol.">
        <title>Genome-scale phylogeny and comparative genomics of the fungal order Sordariales.</title>
        <authorList>
            <person name="Hensen N."/>
            <person name="Bonometti L."/>
            <person name="Westerberg I."/>
            <person name="Brannstrom I.O."/>
            <person name="Guillou S."/>
            <person name="Cros-Aarteil S."/>
            <person name="Calhoun S."/>
            <person name="Haridas S."/>
            <person name="Kuo A."/>
            <person name="Mondo S."/>
            <person name="Pangilinan J."/>
            <person name="Riley R."/>
            <person name="LaButti K."/>
            <person name="Andreopoulos B."/>
            <person name="Lipzen A."/>
            <person name="Chen C."/>
            <person name="Yan M."/>
            <person name="Daum C."/>
            <person name="Ng V."/>
            <person name="Clum A."/>
            <person name="Steindorff A."/>
            <person name="Ohm R.A."/>
            <person name="Martin F."/>
            <person name="Silar P."/>
            <person name="Natvig D.O."/>
            <person name="Lalanne C."/>
            <person name="Gautier V."/>
            <person name="Ament-Velasquez S.L."/>
            <person name="Kruys A."/>
            <person name="Hutchinson M.I."/>
            <person name="Powell A.J."/>
            <person name="Barry K."/>
            <person name="Miller A.N."/>
            <person name="Grigoriev I.V."/>
            <person name="Debuchy R."/>
            <person name="Gladieux P."/>
            <person name="Hiltunen Thoren M."/>
            <person name="Johannesson H."/>
        </authorList>
    </citation>
    <scope>NUCLEOTIDE SEQUENCE [LARGE SCALE GENOMIC DNA]</scope>
    <source>
        <strain evidence="2 3">FGSC 10403</strain>
    </source>
</reference>
<comment type="caution">
    <text evidence="2">The sequence shown here is derived from an EMBL/GenBank/DDBJ whole genome shotgun (WGS) entry which is preliminary data.</text>
</comment>
<dbReference type="GeneID" id="87876188"/>
<name>A0AAJ0IGJ7_9PEZI</name>